<dbReference type="EMBL" id="AYKG01000010">
    <property type="protein sequence ID" value="ROO30776.1"/>
    <property type="molecule type" value="Genomic_DNA"/>
</dbReference>
<evidence type="ECO:0000313" key="1">
    <source>
        <dbReference type="EMBL" id="ROO30776.1"/>
    </source>
</evidence>
<keyword evidence="2" id="KW-1185">Reference proteome</keyword>
<dbReference type="InParanoid" id="A0A423PYU6"/>
<gene>
    <name evidence="1" type="ORF">SAJA_04410</name>
</gene>
<reference evidence="1 2" key="1">
    <citation type="submission" date="2013-10" db="EMBL/GenBank/DDBJ databases">
        <title>Salinisphaera japonica YTM-1 Genome Sequencing.</title>
        <authorList>
            <person name="Lai Q."/>
            <person name="Li C."/>
            <person name="Shao Z."/>
        </authorList>
    </citation>
    <scope>NUCLEOTIDE SEQUENCE [LARGE SCALE GENOMIC DNA]</scope>
    <source>
        <strain evidence="1 2">YTM-1</strain>
    </source>
</reference>
<organism evidence="1 2">
    <name type="scientific">Salinisphaera japonica YTM-1</name>
    <dbReference type="NCBI Taxonomy" id="1209778"/>
    <lineage>
        <taxon>Bacteria</taxon>
        <taxon>Pseudomonadati</taxon>
        <taxon>Pseudomonadota</taxon>
        <taxon>Gammaproteobacteria</taxon>
        <taxon>Salinisphaerales</taxon>
        <taxon>Salinisphaeraceae</taxon>
        <taxon>Salinisphaera</taxon>
    </lineage>
</organism>
<sequence>MIVAIAFAASRARLAWPRRGLLVKKIEGYARLVAFRQAAEPRMMTARFRRPEL</sequence>
<dbReference type="Proteomes" id="UP000285310">
    <property type="component" value="Unassembled WGS sequence"/>
</dbReference>
<proteinExistence type="predicted"/>
<protein>
    <submittedName>
        <fullName evidence="1">Uncharacterized protein</fullName>
    </submittedName>
</protein>
<name>A0A423PYU6_9GAMM</name>
<accession>A0A423PYU6</accession>
<dbReference type="RefSeq" id="WP_184999747.1">
    <property type="nucleotide sequence ID" value="NZ_AYKG01000010.1"/>
</dbReference>
<comment type="caution">
    <text evidence="1">The sequence shown here is derived from an EMBL/GenBank/DDBJ whole genome shotgun (WGS) entry which is preliminary data.</text>
</comment>
<evidence type="ECO:0000313" key="2">
    <source>
        <dbReference type="Proteomes" id="UP000285310"/>
    </source>
</evidence>
<dbReference type="AlphaFoldDB" id="A0A423PYU6"/>